<dbReference type="Pfam" id="PF04755">
    <property type="entry name" value="PAP_fibrillin"/>
    <property type="match status" value="1"/>
</dbReference>
<dbReference type="STRING" id="307507.A0A2V0PBT0"/>
<dbReference type="AlphaFoldDB" id="A0A2V0PBT0"/>
<name>A0A2V0PBT0_9CHLO</name>
<evidence type="ECO:0000256" key="2">
    <source>
        <dbReference type="ARBA" id="ARBA00022640"/>
    </source>
</evidence>
<evidence type="ECO:0000256" key="1">
    <source>
        <dbReference type="ARBA" id="ARBA00004474"/>
    </source>
</evidence>
<dbReference type="InParanoid" id="A0A2V0PBT0"/>
<dbReference type="Proteomes" id="UP000247498">
    <property type="component" value="Unassembled WGS sequence"/>
</dbReference>
<reference evidence="5 6" key="1">
    <citation type="journal article" date="2018" name="Sci. Rep.">
        <title>Raphidocelis subcapitata (=Pseudokirchneriella subcapitata) provides an insight into genome evolution and environmental adaptations in the Sphaeropleales.</title>
        <authorList>
            <person name="Suzuki S."/>
            <person name="Yamaguchi H."/>
            <person name="Nakajima N."/>
            <person name="Kawachi M."/>
        </authorList>
    </citation>
    <scope>NUCLEOTIDE SEQUENCE [LARGE SCALE GENOMIC DNA]</scope>
    <source>
        <strain evidence="5 6">NIES-35</strain>
    </source>
</reference>
<dbReference type="GO" id="GO:0009536">
    <property type="term" value="C:plastid"/>
    <property type="evidence" value="ECO:0007669"/>
    <property type="project" value="UniProtKB-SubCell"/>
</dbReference>
<evidence type="ECO:0000313" key="5">
    <source>
        <dbReference type="EMBL" id="GBF96989.1"/>
    </source>
</evidence>
<organism evidence="5 6">
    <name type="scientific">Raphidocelis subcapitata</name>
    <dbReference type="NCBI Taxonomy" id="307507"/>
    <lineage>
        <taxon>Eukaryota</taxon>
        <taxon>Viridiplantae</taxon>
        <taxon>Chlorophyta</taxon>
        <taxon>core chlorophytes</taxon>
        <taxon>Chlorophyceae</taxon>
        <taxon>CS clade</taxon>
        <taxon>Sphaeropleales</taxon>
        <taxon>Selenastraceae</taxon>
        <taxon>Raphidocelis</taxon>
    </lineage>
</organism>
<gene>
    <name evidence="5" type="ORF">Rsub_09786</name>
</gene>
<feature type="domain" description="Plastid lipid-associated protein/fibrillin conserved" evidence="4">
    <location>
        <begin position="88"/>
        <end position="310"/>
    </location>
</feature>
<comment type="subcellular location">
    <subcellularLocation>
        <location evidence="1">Plastid</location>
    </subcellularLocation>
</comment>
<evidence type="ECO:0000256" key="3">
    <source>
        <dbReference type="SAM" id="MobiDB-lite"/>
    </source>
</evidence>
<dbReference type="EMBL" id="BDRX01000090">
    <property type="protein sequence ID" value="GBF96989.1"/>
    <property type="molecule type" value="Genomic_DNA"/>
</dbReference>
<accession>A0A2V0PBT0</accession>
<evidence type="ECO:0000313" key="6">
    <source>
        <dbReference type="Proteomes" id="UP000247498"/>
    </source>
</evidence>
<comment type="caution">
    <text evidence="5">The sequence shown here is derived from an EMBL/GenBank/DDBJ whole genome shotgun (WGS) entry which is preliminary data.</text>
</comment>
<feature type="compositionally biased region" description="Low complexity" evidence="3">
    <location>
        <begin position="16"/>
        <end position="43"/>
    </location>
</feature>
<dbReference type="InterPro" id="IPR039633">
    <property type="entry name" value="PAP"/>
</dbReference>
<dbReference type="PANTHER" id="PTHR31906">
    <property type="entry name" value="PLASTID-LIPID-ASSOCIATED PROTEIN 4, CHLOROPLASTIC-RELATED"/>
    <property type="match status" value="1"/>
</dbReference>
<feature type="region of interest" description="Disordered" evidence="3">
    <location>
        <begin position="1"/>
        <end position="43"/>
    </location>
</feature>
<feature type="region of interest" description="Disordered" evidence="3">
    <location>
        <begin position="327"/>
        <end position="346"/>
    </location>
</feature>
<keyword evidence="2" id="KW-0934">Plastid</keyword>
<sequence>MALASTTQRCLRHGAPRAAAAPALPLPRGASAPQQQHQQQQQQQCRRWPLQQGRLQRVARARAAAAEPSGFVMAEADYGNDDEMSAADIKAALLDSLFGTERGLAARSEVRAEINELITQLEAKNPSPSPTEMMSALNGDWKLVYTSNSELLAILALSKLPFVGIGDITQRVDAAANTVENKVQISVPLSRTAVSTTASFEVRSPKRLAIRFERGAIATPELLSDISIPDSVSVLGQTIDLTPVRGLLQPVGDSLSGLLGTVGGLLSRQPDLSFPLPGATGERGSTWLLTTYLDEDTRITRGDGGSVFILVKEVSIATASEIIEPPSVAAPAPQQPAGGDTPAGFI</sequence>
<protein>
    <recommendedName>
        <fullName evidence="4">Plastid lipid-associated protein/fibrillin conserved domain-containing protein</fullName>
    </recommendedName>
</protein>
<dbReference type="InterPro" id="IPR006843">
    <property type="entry name" value="PAP/fibrillin_dom"/>
</dbReference>
<evidence type="ECO:0000259" key="4">
    <source>
        <dbReference type="Pfam" id="PF04755"/>
    </source>
</evidence>
<dbReference type="OrthoDB" id="498392at2759"/>
<dbReference type="FunCoup" id="A0A2V0PBT0">
    <property type="interactions" value="378"/>
</dbReference>
<keyword evidence="6" id="KW-1185">Reference proteome</keyword>
<proteinExistence type="predicted"/>